<evidence type="ECO:0000256" key="10">
    <source>
        <dbReference type="ARBA" id="ARBA00023224"/>
    </source>
</evidence>
<feature type="transmembrane region" description="Helical" evidence="12">
    <location>
        <begin position="78"/>
        <end position="103"/>
    </location>
</feature>
<name>A0A2Y9QJB9_TRIMA</name>
<evidence type="ECO:0000256" key="11">
    <source>
        <dbReference type="RuleBase" id="RU000688"/>
    </source>
</evidence>
<dbReference type="GO" id="GO:0005886">
    <property type="term" value="C:plasma membrane"/>
    <property type="evidence" value="ECO:0007669"/>
    <property type="project" value="UniProtKB-SubCell"/>
</dbReference>
<evidence type="ECO:0000256" key="6">
    <source>
        <dbReference type="ARBA" id="ARBA00022989"/>
    </source>
</evidence>
<dbReference type="InParanoid" id="A0A2Y9QJB9"/>
<feature type="transmembrane region" description="Helical" evidence="12">
    <location>
        <begin position="109"/>
        <end position="137"/>
    </location>
</feature>
<evidence type="ECO:0000256" key="9">
    <source>
        <dbReference type="ARBA" id="ARBA00023170"/>
    </source>
</evidence>
<keyword evidence="3 12" id="KW-0716">Sensory transduction</keyword>
<comment type="subcellular location">
    <subcellularLocation>
        <location evidence="1 12">Cell membrane</location>
        <topology evidence="1 12">Multi-pass membrane protein</topology>
    </subcellularLocation>
</comment>
<evidence type="ECO:0000256" key="7">
    <source>
        <dbReference type="ARBA" id="ARBA00023040"/>
    </source>
</evidence>
<feature type="domain" description="G-protein coupled receptors family 1 profile" evidence="13">
    <location>
        <begin position="58"/>
        <end position="307"/>
    </location>
</feature>
<dbReference type="GO" id="GO:0004930">
    <property type="term" value="F:G protein-coupled receptor activity"/>
    <property type="evidence" value="ECO:0007669"/>
    <property type="project" value="UniProtKB-KW"/>
</dbReference>
<dbReference type="CDD" id="cd15225">
    <property type="entry name" value="7tmA_OR10A-like"/>
    <property type="match status" value="1"/>
</dbReference>
<dbReference type="Gene3D" id="1.20.1070.10">
    <property type="entry name" value="Rhodopsin 7-helix transmembrane proteins"/>
    <property type="match status" value="1"/>
</dbReference>
<organism evidence="14 15">
    <name type="scientific">Trichechus manatus latirostris</name>
    <name type="common">Florida manatee</name>
    <dbReference type="NCBI Taxonomy" id="127582"/>
    <lineage>
        <taxon>Eukaryota</taxon>
        <taxon>Metazoa</taxon>
        <taxon>Chordata</taxon>
        <taxon>Craniata</taxon>
        <taxon>Vertebrata</taxon>
        <taxon>Euteleostomi</taxon>
        <taxon>Mammalia</taxon>
        <taxon>Eutheria</taxon>
        <taxon>Afrotheria</taxon>
        <taxon>Sirenia</taxon>
        <taxon>Trichechidae</taxon>
        <taxon>Trichechus</taxon>
    </lineage>
</organism>
<dbReference type="FunCoup" id="A0A2Y9QJB9">
    <property type="interactions" value="355"/>
</dbReference>
<dbReference type="PRINTS" id="PR00245">
    <property type="entry name" value="OLFACTORYR"/>
</dbReference>
<protein>
    <recommendedName>
        <fullName evidence="12">Olfactory receptor</fullName>
    </recommendedName>
</protein>
<reference evidence="15" key="1">
    <citation type="submission" date="2025-08" db="UniProtKB">
        <authorList>
            <consortium name="RefSeq"/>
        </authorList>
    </citation>
    <scope>IDENTIFICATION</scope>
</reference>
<dbReference type="PANTHER" id="PTHR26453">
    <property type="entry name" value="OLFACTORY RECEPTOR"/>
    <property type="match status" value="1"/>
</dbReference>
<dbReference type="InterPro" id="IPR000276">
    <property type="entry name" value="GPCR_Rhodpsn"/>
</dbReference>
<proteinExistence type="inferred from homology"/>
<feature type="transmembrane region" description="Helical" evidence="12">
    <location>
        <begin position="289"/>
        <end position="309"/>
    </location>
</feature>
<dbReference type="PROSITE" id="PS00237">
    <property type="entry name" value="G_PROTEIN_RECEP_F1_1"/>
    <property type="match status" value="1"/>
</dbReference>
<accession>A0A2Y9QJB9</accession>
<feature type="transmembrane region" description="Helical" evidence="12">
    <location>
        <begin position="43"/>
        <end position="66"/>
    </location>
</feature>
<keyword evidence="8 12" id="KW-0472">Membrane</keyword>
<keyword evidence="14" id="KW-1185">Reference proteome</keyword>
<feature type="transmembrane region" description="Helical" evidence="12">
    <location>
        <begin position="157"/>
        <end position="180"/>
    </location>
</feature>
<evidence type="ECO:0000259" key="13">
    <source>
        <dbReference type="PROSITE" id="PS50262"/>
    </source>
</evidence>
<keyword evidence="9 11" id="KW-0675">Receptor</keyword>
<feature type="transmembrane region" description="Helical" evidence="12">
    <location>
        <begin position="214"/>
        <end position="243"/>
    </location>
</feature>
<sequence length="331" mass="36770">MCSAPSTAFLMKEDFHMQVFNRTTVVTQFILVGFSSLGELQLLLFVIFLLLYLTILVANATIMAVIRFSWTLHTPMYGFLFILSFSESCYTFVIIPQLLVHLLSATKTISFVACATQLFFFLGFACTNCFLIAVMGYDRYVAICYPLRYTLPMSKRLGLGLVSLSGVTGLLIALVATNLICDMPFCGPNRVNQYFCDMAPVIKLACKDTHMKELALFTLSILVIMVPFLLILISYGFIVNTILKIPSAEGKRKAFATCASHLTVVFVHYGCASILYLRPKSKSASDKDQLVAVTYTVVTPLLNPLVCSLRNQEVKTALKRFLGMPVATKVI</sequence>
<dbReference type="GO" id="GO:0004984">
    <property type="term" value="F:olfactory receptor activity"/>
    <property type="evidence" value="ECO:0007669"/>
    <property type="project" value="InterPro"/>
</dbReference>
<dbReference type="FunFam" id="1.20.1070.10:FF:000001">
    <property type="entry name" value="Olfactory receptor"/>
    <property type="match status" value="1"/>
</dbReference>
<evidence type="ECO:0000313" key="14">
    <source>
        <dbReference type="Proteomes" id="UP000248480"/>
    </source>
</evidence>
<evidence type="ECO:0000256" key="2">
    <source>
        <dbReference type="ARBA" id="ARBA00022475"/>
    </source>
</evidence>
<keyword evidence="6 12" id="KW-1133">Transmembrane helix</keyword>
<dbReference type="PRINTS" id="PR00237">
    <property type="entry name" value="GPCRRHODOPSN"/>
</dbReference>
<keyword evidence="5 12" id="KW-0552">Olfaction</keyword>
<dbReference type="AlphaFoldDB" id="A0A2Y9QJB9"/>
<evidence type="ECO:0000256" key="1">
    <source>
        <dbReference type="ARBA" id="ARBA00004651"/>
    </source>
</evidence>
<evidence type="ECO:0000313" key="15">
    <source>
        <dbReference type="RefSeq" id="XP_023581546.1"/>
    </source>
</evidence>
<dbReference type="Pfam" id="PF13853">
    <property type="entry name" value="7tm_4"/>
    <property type="match status" value="1"/>
</dbReference>
<dbReference type="KEGG" id="tmu:101354909"/>
<comment type="similarity">
    <text evidence="11">Belongs to the G-protein coupled receptor 1 family.</text>
</comment>
<dbReference type="InterPro" id="IPR000725">
    <property type="entry name" value="Olfact_rcpt"/>
</dbReference>
<keyword evidence="4 11" id="KW-0812">Transmembrane</keyword>
<evidence type="ECO:0000256" key="8">
    <source>
        <dbReference type="ARBA" id="ARBA00023136"/>
    </source>
</evidence>
<keyword evidence="2 12" id="KW-1003">Cell membrane</keyword>
<evidence type="ECO:0000256" key="4">
    <source>
        <dbReference type="ARBA" id="ARBA00022692"/>
    </source>
</evidence>
<gene>
    <name evidence="15" type="primary">LOC101354909</name>
</gene>
<evidence type="ECO:0000256" key="3">
    <source>
        <dbReference type="ARBA" id="ARBA00022606"/>
    </source>
</evidence>
<dbReference type="PROSITE" id="PS50262">
    <property type="entry name" value="G_PROTEIN_RECEP_F1_2"/>
    <property type="match status" value="1"/>
</dbReference>
<dbReference type="InterPro" id="IPR017452">
    <property type="entry name" value="GPCR_Rhodpsn_7TM"/>
</dbReference>
<dbReference type="GeneID" id="101354909"/>
<feature type="transmembrane region" description="Helical" evidence="12">
    <location>
        <begin position="255"/>
        <end position="277"/>
    </location>
</feature>
<keyword evidence="10 11" id="KW-0807">Transducer</keyword>
<dbReference type="RefSeq" id="XP_023581546.1">
    <property type="nucleotide sequence ID" value="XM_023725778.1"/>
</dbReference>
<dbReference type="Proteomes" id="UP000248480">
    <property type="component" value="Unplaced"/>
</dbReference>
<dbReference type="SUPFAM" id="SSF81321">
    <property type="entry name" value="Family A G protein-coupled receptor-like"/>
    <property type="match status" value="1"/>
</dbReference>
<dbReference type="STRING" id="127582.A0A2Y9QJB9"/>
<evidence type="ECO:0000256" key="5">
    <source>
        <dbReference type="ARBA" id="ARBA00022725"/>
    </source>
</evidence>
<keyword evidence="7 11" id="KW-0297">G-protein coupled receptor</keyword>
<evidence type="ECO:0000256" key="12">
    <source>
        <dbReference type="RuleBase" id="RU363047"/>
    </source>
</evidence>